<evidence type="ECO:0000313" key="2">
    <source>
        <dbReference type="EMBL" id="KHQ50285.1"/>
    </source>
</evidence>
<dbReference type="OrthoDB" id="9999477at2"/>
<name>A0A0B3RGA2_9RHOB</name>
<dbReference type="AlphaFoldDB" id="A0A0B3RGA2"/>
<dbReference type="Proteomes" id="UP000030960">
    <property type="component" value="Unassembled WGS sequence"/>
</dbReference>
<keyword evidence="3" id="KW-1185">Reference proteome</keyword>
<accession>A0A0B3RGA2</accession>
<evidence type="ECO:0000313" key="3">
    <source>
        <dbReference type="Proteomes" id="UP000030960"/>
    </source>
</evidence>
<sequence>MTKKSELGPFEPGRAIILQPTPNGGWVVSQQANRLGDTVNMGAFSSANEMLDALEYLRAPDKGAGGGTPAKEGGGATNG</sequence>
<protein>
    <submittedName>
        <fullName evidence="2">Uncharacterized protein</fullName>
    </submittedName>
</protein>
<dbReference type="RefSeq" id="WP_043146372.1">
    <property type="nucleotide sequence ID" value="NZ_JSUQ01000028.1"/>
</dbReference>
<dbReference type="EMBL" id="JSUQ01000028">
    <property type="protein sequence ID" value="KHQ50285.1"/>
    <property type="molecule type" value="Genomic_DNA"/>
</dbReference>
<evidence type="ECO:0000256" key="1">
    <source>
        <dbReference type="SAM" id="MobiDB-lite"/>
    </source>
</evidence>
<proteinExistence type="predicted"/>
<comment type="caution">
    <text evidence="2">The sequence shown here is derived from an EMBL/GenBank/DDBJ whole genome shotgun (WGS) entry which is preliminary data.</text>
</comment>
<feature type="compositionally biased region" description="Gly residues" evidence="1">
    <location>
        <begin position="63"/>
        <end position="79"/>
    </location>
</feature>
<reference evidence="2 3" key="1">
    <citation type="submission" date="2014-10" db="EMBL/GenBank/DDBJ databases">
        <title>Genome sequence of Ponticoccus sp. strain UMTAT08 isolated from clonal culture of toxic dinoflagellate Alexandrium tamiyavanichii.</title>
        <authorList>
            <person name="Gan H.Y."/>
            <person name="Muhd D.-D."/>
            <person name="Mohd Noor M.E."/>
            <person name="Yeong Y.S."/>
            <person name="Usup G."/>
        </authorList>
    </citation>
    <scope>NUCLEOTIDE SEQUENCE [LARGE SCALE GENOMIC DNA]</scope>
    <source>
        <strain evidence="2 3">UMTAT08</strain>
    </source>
</reference>
<organism evidence="2 3">
    <name type="scientific">Mameliella alba</name>
    <dbReference type="NCBI Taxonomy" id="561184"/>
    <lineage>
        <taxon>Bacteria</taxon>
        <taxon>Pseudomonadati</taxon>
        <taxon>Pseudomonadota</taxon>
        <taxon>Alphaproteobacteria</taxon>
        <taxon>Rhodobacterales</taxon>
        <taxon>Roseobacteraceae</taxon>
        <taxon>Mameliella</taxon>
    </lineage>
</organism>
<gene>
    <name evidence="2" type="ORF">OA50_05133</name>
</gene>
<feature type="region of interest" description="Disordered" evidence="1">
    <location>
        <begin position="60"/>
        <end position="79"/>
    </location>
</feature>